<dbReference type="GO" id="GO:0016151">
    <property type="term" value="F:nickel cation binding"/>
    <property type="evidence" value="ECO:0007669"/>
    <property type="project" value="InterPro"/>
</dbReference>
<organism evidence="2 3">
    <name type="scientific">Roseibacillus persicicus</name>
    <dbReference type="NCBI Taxonomy" id="454148"/>
    <lineage>
        <taxon>Bacteria</taxon>
        <taxon>Pseudomonadati</taxon>
        <taxon>Verrucomicrobiota</taxon>
        <taxon>Verrucomicrobiia</taxon>
        <taxon>Verrucomicrobiales</taxon>
        <taxon>Verrucomicrobiaceae</taxon>
        <taxon>Roseibacillus</taxon>
    </lineage>
</organism>
<protein>
    <recommendedName>
        <fullName evidence="1">Urease accessory protein UreE C-terminal domain-containing protein</fullName>
    </recommendedName>
</protein>
<evidence type="ECO:0000313" key="2">
    <source>
        <dbReference type="EMBL" id="GHC57345.1"/>
    </source>
</evidence>
<proteinExistence type="predicted"/>
<keyword evidence="3" id="KW-1185">Reference proteome</keyword>
<feature type="domain" description="Urease accessory protein UreE C-terminal" evidence="1">
    <location>
        <begin position="71"/>
        <end position="127"/>
    </location>
</feature>
<dbReference type="Pfam" id="PF05194">
    <property type="entry name" value="UreE_C"/>
    <property type="match status" value="1"/>
</dbReference>
<accession>A0A918TQ84</accession>
<gene>
    <name evidence="2" type="ORF">GCM10007100_25370</name>
</gene>
<sequence length="142" mass="15694">MSKAILLDQIAEEEVADAVALPVARIVLWTRRWRGTAKDGTVVAVALEKAAANGNILLGGGRAFRIEQMEEEVVAIAMPQDPSMAAKIGWYLGNRHLPIEVRSTEILLELFPTLTDSLDRIGIAYQVRTDLLNCRPHSEHTH</sequence>
<dbReference type="AlphaFoldDB" id="A0A918TQ84"/>
<name>A0A918TQ84_9BACT</name>
<dbReference type="Gene3D" id="3.30.70.790">
    <property type="entry name" value="UreE, C-terminal domain"/>
    <property type="match status" value="1"/>
</dbReference>
<evidence type="ECO:0000259" key="1">
    <source>
        <dbReference type="Pfam" id="PF05194"/>
    </source>
</evidence>
<dbReference type="RefSeq" id="WP_189570442.1">
    <property type="nucleotide sequence ID" value="NZ_BMXI01000010.1"/>
</dbReference>
<dbReference type="GO" id="GO:0065003">
    <property type="term" value="P:protein-containing complex assembly"/>
    <property type="evidence" value="ECO:0007669"/>
    <property type="project" value="InterPro"/>
</dbReference>
<dbReference type="InterPro" id="IPR007864">
    <property type="entry name" value="UreE_C_dom"/>
</dbReference>
<reference evidence="2" key="1">
    <citation type="journal article" date="2014" name="Int. J. Syst. Evol. Microbiol.">
        <title>Complete genome sequence of Corynebacterium casei LMG S-19264T (=DSM 44701T), isolated from a smear-ripened cheese.</title>
        <authorList>
            <consortium name="US DOE Joint Genome Institute (JGI-PGF)"/>
            <person name="Walter F."/>
            <person name="Albersmeier A."/>
            <person name="Kalinowski J."/>
            <person name="Ruckert C."/>
        </authorList>
    </citation>
    <scope>NUCLEOTIDE SEQUENCE</scope>
    <source>
        <strain evidence="2">KCTC 12988</strain>
    </source>
</reference>
<evidence type="ECO:0000313" key="3">
    <source>
        <dbReference type="Proteomes" id="UP000644507"/>
    </source>
</evidence>
<dbReference type="EMBL" id="BMXI01000010">
    <property type="protein sequence ID" value="GHC57345.1"/>
    <property type="molecule type" value="Genomic_DNA"/>
</dbReference>
<comment type="caution">
    <text evidence="2">The sequence shown here is derived from an EMBL/GenBank/DDBJ whole genome shotgun (WGS) entry which is preliminary data.</text>
</comment>
<dbReference type="GO" id="GO:0019627">
    <property type="term" value="P:urea metabolic process"/>
    <property type="evidence" value="ECO:0007669"/>
    <property type="project" value="InterPro"/>
</dbReference>
<dbReference type="SUPFAM" id="SSF69737">
    <property type="entry name" value="Urease metallochaperone UreE, C-terminal domain"/>
    <property type="match status" value="1"/>
</dbReference>
<reference evidence="2" key="2">
    <citation type="submission" date="2020-09" db="EMBL/GenBank/DDBJ databases">
        <authorList>
            <person name="Sun Q."/>
            <person name="Kim S."/>
        </authorList>
    </citation>
    <scope>NUCLEOTIDE SEQUENCE</scope>
    <source>
        <strain evidence="2">KCTC 12988</strain>
    </source>
</reference>
<dbReference type="Proteomes" id="UP000644507">
    <property type="component" value="Unassembled WGS sequence"/>
</dbReference>